<feature type="compositionally biased region" description="Acidic residues" evidence="1">
    <location>
        <begin position="37"/>
        <end position="58"/>
    </location>
</feature>
<dbReference type="EMBL" id="MCGO01000030">
    <property type="protein sequence ID" value="ORY41922.1"/>
    <property type="molecule type" value="Genomic_DNA"/>
</dbReference>
<accession>A0A1Y2C4F8</accession>
<name>A0A1Y2C4F8_9FUNG</name>
<dbReference type="Proteomes" id="UP000193642">
    <property type="component" value="Unassembled WGS sequence"/>
</dbReference>
<comment type="caution">
    <text evidence="2">The sequence shown here is derived from an EMBL/GenBank/DDBJ whole genome shotgun (WGS) entry which is preliminary data.</text>
</comment>
<evidence type="ECO:0000313" key="3">
    <source>
        <dbReference type="Proteomes" id="UP000193642"/>
    </source>
</evidence>
<dbReference type="AlphaFoldDB" id="A0A1Y2C4F8"/>
<proteinExistence type="predicted"/>
<evidence type="ECO:0000256" key="1">
    <source>
        <dbReference type="SAM" id="MobiDB-lite"/>
    </source>
</evidence>
<keyword evidence="3" id="KW-1185">Reference proteome</keyword>
<protein>
    <submittedName>
        <fullName evidence="2">Uncharacterized protein</fullName>
    </submittedName>
</protein>
<feature type="region of interest" description="Disordered" evidence="1">
    <location>
        <begin position="6"/>
        <end position="58"/>
    </location>
</feature>
<gene>
    <name evidence="2" type="ORF">BCR33DRAFT_718573</name>
</gene>
<reference evidence="2 3" key="1">
    <citation type="submission" date="2016-07" db="EMBL/GenBank/DDBJ databases">
        <title>Pervasive Adenine N6-methylation of Active Genes in Fungi.</title>
        <authorList>
            <consortium name="DOE Joint Genome Institute"/>
            <person name="Mondo S.J."/>
            <person name="Dannebaum R.O."/>
            <person name="Kuo R.C."/>
            <person name="Labutti K."/>
            <person name="Haridas S."/>
            <person name="Kuo A."/>
            <person name="Salamov A."/>
            <person name="Ahrendt S.R."/>
            <person name="Lipzen A."/>
            <person name="Sullivan W."/>
            <person name="Andreopoulos W.B."/>
            <person name="Clum A."/>
            <person name="Lindquist E."/>
            <person name="Daum C."/>
            <person name="Ramamoorthy G.K."/>
            <person name="Gryganskyi A."/>
            <person name="Culley D."/>
            <person name="Magnuson J.K."/>
            <person name="James T.Y."/>
            <person name="O'Malley M.A."/>
            <person name="Stajich J.E."/>
            <person name="Spatafora J.W."/>
            <person name="Visel A."/>
            <person name="Grigoriev I.V."/>
        </authorList>
    </citation>
    <scope>NUCLEOTIDE SEQUENCE [LARGE SCALE GENOMIC DNA]</scope>
    <source>
        <strain evidence="2 3">JEL800</strain>
    </source>
</reference>
<evidence type="ECO:0000313" key="2">
    <source>
        <dbReference type="EMBL" id="ORY41922.1"/>
    </source>
</evidence>
<organism evidence="2 3">
    <name type="scientific">Rhizoclosmatium globosum</name>
    <dbReference type="NCBI Taxonomy" id="329046"/>
    <lineage>
        <taxon>Eukaryota</taxon>
        <taxon>Fungi</taxon>
        <taxon>Fungi incertae sedis</taxon>
        <taxon>Chytridiomycota</taxon>
        <taxon>Chytridiomycota incertae sedis</taxon>
        <taxon>Chytridiomycetes</taxon>
        <taxon>Chytridiales</taxon>
        <taxon>Chytriomycetaceae</taxon>
        <taxon>Rhizoclosmatium</taxon>
    </lineage>
</organism>
<sequence length="113" mass="12815">MLAWLLSGKPATAVANNVSPSSSSTDDDSWELKNNDNDCESNNDNDEDEEKDEEDEDFTDALRRKAELDAEANQLLTDLANLDEGRPLSNRVYLSRKARRRLRKEMEAKKVAK</sequence>